<evidence type="ECO:0000256" key="6">
    <source>
        <dbReference type="SAM" id="Phobius"/>
    </source>
</evidence>
<protein>
    <submittedName>
        <fullName evidence="8">MFS transporter</fullName>
    </submittedName>
</protein>
<feature type="transmembrane region" description="Helical" evidence="6">
    <location>
        <begin position="159"/>
        <end position="180"/>
    </location>
</feature>
<evidence type="ECO:0000313" key="9">
    <source>
        <dbReference type="Proteomes" id="UP001589854"/>
    </source>
</evidence>
<sequence length="437" mass="44334">MLHKADDSKALESQPAWLQSYIDSPEKQRQLYRRTLIIVVISQIFGGAGLAAGVTVGALLAQDMLGTDSFAGVPAALFTLGSAGAALLVGRLSQHFGRRTGLATGFLTGGVGAIGVVISALTNNIGLLFASLLIYGAGTATNLQARYAGTDLASSTQRATAVSIALVSTTLGAVAGPNLVDAMGRFALAIGVPALAGPFILAAAAYILAGLVLLALLRPDPLVVAKAIADMQRTRTDGSNFSDEGTSKLAKEKRGIVVGAAIMVLTQIVMVAIMTMTPVHMGHHGHGLKEVGLVISFHIGAMYLPSLVTGILVDRFGSTAMAIASGATLLAAGVLSAVAPADSMLVLIIALALLGLGWNFGLISGTALIVDATNPSTRAKKQGSVDVLIALAGASGGALSGMVVAYSSFTTLSLAGGILSLLLIPVVVWSRSNQDKG</sequence>
<feature type="transmembrane region" description="Helical" evidence="6">
    <location>
        <begin position="127"/>
        <end position="147"/>
    </location>
</feature>
<feature type="transmembrane region" description="Helical" evidence="6">
    <location>
        <begin position="385"/>
        <end position="406"/>
    </location>
</feature>
<feature type="transmembrane region" description="Helical" evidence="6">
    <location>
        <begin position="320"/>
        <end position="339"/>
    </location>
</feature>
<evidence type="ECO:0000256" key="1">
    <source>
        <dbReference type="ARBA" id="ARBA00004651"/>
    </source>
</evidence>
<feature type="transmembrane region" description="Helical" evidence="6">
    <location>
        <begin position="291"/>
        <end position="313"/>
    </location>
</feature>
<dbReference type="InterPro" id="IPR020846">
    <property type="entry name" value="MFS_dom"/>
</dbReference>
<keyword evidence="3 6" id="KW-0812">Transmembrane</keyword>
<comment type="subcellular location">
    <subcellularLocation>
        <location evidence="1">Cell membrane</location>
        <topology evidence="1">Multi-pass membrane protein</topology>
    </subcellularLocation>
</comment>
<feature type="transmembrane region" description="Helical" evidence="6">
    <location>
        <begin position="36"/>
        <end position="59"/>
    </location>
</feature>
<keyword evidence="2" id="KW-0813">Transport</keyword>
<accession>A0ABV6G9T2</accession>
<evidence type="ECO:0000259" key="7">
    <source>
        <dbReference type="PROSITE" id="PS50850"/>
    </source>
</evidence>
<evidence type="ECO:0000256" key="5">
    <source>
        <dbReference type="ARBA" id="ARBA00023136"/>
    </source>
</evidence>
<reference evidence="8 9" key="1">
    <citation type="submission" date="2024-09" db="EMBL/GenBank/DDBJ databases">
        <authorList>
            <person name="Sun Q."/>
            <person name="Mori K."/>
        </authorList>
    </citation>
    <scope>NUCLEOTIDE SEQUENCE [LARGE SCALE GENOMIC DNA]</scope>
    <source>
        <strain evidence="8 9">CCM 7228</strain>
    </source>
</reference>
<name>A0ABV6G9T2_9BACI</name>
<proteinExistence type="predicted"/>
<feature type="domain" description="Major facilitator superfamily (MFS) profile" evidence="7">
    <location>
        <begin position="35"/>
        <end position="434"/>
    </location>
</feature>
<dbReference type="RefSeq" id="WP_378930419.1">
    <property type="nucleotide sequence ID" value="NZ_JBHLVO010000002.1"/>
</dbReference>
<dbReference type="Gene3D" id="1.20.1250.20">
    <property type="entry name" value="MFS general substrate transporter like domains"/>
    <property type="match status" value="1"/>
</dbReference>
<dbReference type="InterPro" id="IPR011701">
    <property type="entry name" value="MFS"/>
</dbReference>
<dbReference type="PANTHER" id="PTHR23534">
    <property type="entry name" value="MFS PERMEASE"/>
    <property type="match status" value="1"/>
</dbReference>
<dbReference type="InterPro" id="IPR036259">
    <property type="entry name" value="MFS_trans_sf"/>
</dbReference>
<evidence type="ECO:0000256" key="2">
    <source>
        <dbReference type="ARBA" id="ARBA00022448"/>
    </source>
</evidence>
<dbReference type="EMBL" id="JBHLVO010000002">
    <property type="protein sequence ID" value="MFC0270437.1"/>
    <property type="molecule type" value="Genomic_DNA"/>
</dbReference>
<keyword evidence="5 6" id="KW-0472">Membrane</keyword>
<feature type="transmembrane region" description="Helical" evidence="6">
    <location>
        <begin position="71"/>
        <end position="90"/>
    </location>
</feature>
<feature type="transmembrane region" description="Helical" evidence="6">
    <location>
        <begin position="412"/>
        <end position="430"/>
    </location>
</feature>
<keyword evidence="9" id="KW-1185">Reference proteome</keyword>
<evidence type="ECO:0000256" key="4">
    <source>
        <dbReference type="ARBA" id="ARBA00022989"/>
    </source>
</evidence>
<comment type="caution">
    <text evidence="8">The sequence shown here is derived from an EMBL/GenBank/DDBJ whole genome shotgun (WGS) entry which is preliminary data.</text>
</comment>
<evidence type="ECO:0000313" key="8">
    <source>
        <dbReference type="EMBL" id="MFC0270437.1"/>
    </source>
</evidence>
<dbReference type="Pfam" id="PF07690">
    <property type="entry name" value="MFS_1"/>
    <property type="match status" value="1"/>
</dbReference>
<feature type="transmembrane region" description="Helical" evidence="6">
    <location>
        <begin position="345"/>
        <end position="373"/>
    </location>
</feature>
<evidence type="ECO:0000256" key="3">
    <source>
        <dbReference type="ARBA" id="ARBA00022692"/>
    </source>
</evidence>
<feature type="transmembrane region" description="Helical" evidence="6">
    <location>
        <begin position="186"/>
        <end position="217"/>
    </location>
</feature>
<dbReference type="PANTHER" id="PTHR23534:SF1">
    <property type="entry name" value="MAJOR FACILITATOR SUPERFAMILY PROTEIN"/>
    <property type="match status" value="1"/>
</dbReference>
<feature type="transmembrane region" description="Helical" evidence="6">
    <location>
        <begin position="256"/>
        <end position="279"/>
    </location>
</feature>
<feature type="transmembrane region" description="Helical" evidence="6">
    <location>
        <begin position="102"/>
        <end position="121"/>
    </location>
</feature>
<gene>
    <name evidence="8" type="ORF">ACFFIX_03055</name>
</gene>
<organism evidence="8 9">
    <name type="scientific">Metabacillus herbersteinensis</name>
    <dbReference type="NCBI Taxonomy" id="283816"/>
    <lineage>
        <taxon>Bacteria</taxon>
        <taxon>Bacillati</taxon>
        <taxon>Bacillota</taxon>
        <taxon>Bacilli</taxon>
        <taxon>Bacillales</taxon>
        <taxon>Bacillaceae</taxon>
        <taxon>Metabacillus</taxon>
    </lineage>
</organism>
<keyword evidence="4 6" id="KW-1133">Transmembrane helix</keyword>
<dbReference type="PROSITE" id="PS50850">
    <property type="entry name" value="MFS"/>
    <property type="match status" value="1"/>
</dbReference>
<dbReference type="SUPFAM" id="SSF103473">
    <property type="entry name" value="MFS general substrate transporter"/>
    <property type="match status" value="1"/>
</dbReference>
<dbReference type="Proteomes" id="UP001589854">
    <property type="component" value="Unassembled WGS sequence"/>
</dbReference>